<dbReference type="Proteomes" id="UP001597371">
    <property type="component" value="Unassembled WGS sequence"/>
</dbReference>
<feature type="transmembrane region" description="Helical" evidence="1">
    <location>
        <begin position="16"/>
        <end position="32"/>
    </location>
</feature>
<comment type="caution">
    <text evidence="2">The sequence shown here is derived from an EMBL/GenBank/DDBJ whole genome shotgun (WGS) entry which is preliminary data.</text>
</comment>
<keyword evidence="3" id="KW-1185">Reference proteome</keyword>
<keyword evidence="1" id="KW-0472">Membrane</keyword>
<proteinExistence type="predicted"/>
<dbReference type="EMBL" id="JBHUIJ010000002">
    <property type="protein sequence ID" value="MFD2235922.1"/>
    <property type="molecule type" value="Genomic_DNA"/>
</dbReference>
<accession>A0ABW5CIW4</accession>
<evidence type="ECO:0000256" key="1">
    <source>
        <dbReference type="SAM" id="Phobius"/>
    </source>
</evidence>
<keyword evidence="1" id="KW-0812">Transmembrane</keyword>
<evidence type="ECO:0000313" key="2">
    <source>
        <dbReference type="EMBL" id="MFD2235922.1"/>
    </source>
</evidence>
<dbReference type="RefSeq" id="WP_209736130.1">
    <property type="nucleotide sequence ID" value="NZ_CP072611.1"/>
</dbReference>
<keyword evidence="1" id="KW-1133">Transmembrane helix</keyword>
<name>A0ABW5CIW4_9HYPH</name>
<organism evidence="2 3">
    <name type="scientific">Aureimonas populi</name>
    <dbReference type="NCBI Taxonomy" id="1701758"/>
    <lineage>
        <taxon>Bacteria</taxon>
        <taxon>Pseudomonadati</taxon>
        <taxon>Pseudomonadota</taxon>
        <taxon>Alphaproteobacteria</taxon>
        <taxon>Hyphomicrobiales</taxon>
        <taxon>Aurantimonadaceae</taxon>
        <taxon>Aureimonas</taxon>
    </lineage>
</organism>
<reference evidence="3" key="1">
    <citation type="journal article" date="2019" name="Int. J. Syst. Evol. Microbiol.">
        <title>The Global Catalogue of Microorganisms (GCM) 10K type strain sequencing project: providing services to taxonomists for standard genome sequencing and annotation.</title>
        <authorList>
            <consortium name="The Broad Institute Genomics Platform"/>
            <consortium name="The Broad Institute Genome Sequencing Center for Infectious Disease"/>
            <person name="Wu L."/>
            <person name="Ma J."/>
        </authorList>
    </citation>
    <scope>NUCLEOTIDE SEQUENCE [LARGE SCALE GENOMIC DNA]</scope>
    <source>
        <strain evidence="3">ZS-35-S2</strain>
    </source>
</reference>
<protein>
    <submittedName>
        <fullName evidence="2">Uncharacterized protein</fullName>
    </submittedName>
</protein>
<evidence type="ECO:0000313" key="3">
    <source>
        <dbReference type="Proteomes" id="UP001597371"/>
    </source>
</evidence>
<gene>
    <name evidence="2" type="ORF">ACFSKQ_00400</name>
</gene>
<sequence>MPDPLTLEASRQFLDWGPPGALIILLMAVIVFQHRVHRSDVKGEQDAHQKTREAHLADIRAFATIGESIREQQRASEAAINRVLDLVSERDRR</sequence>